<dbReference type="RefSeq" id="WP_224829696.1">
    <property type="nucleotide sequence ID" value="NZ_JAIVEF010000024.1"/>
</dbReference>
<name>A0ABD5QAS3_9EURY</name>
<comment type="caution">
    <text evidence="1">The sequence shown here is derived from an EMBL/GenBank/DDBJ whole genome shotgun (WGS) entry which is preliminary data.</text>
</comment>
<protein>
    <submittedName>
        <fullName evidence="1">Uncharacterized protein</fullName>
    </submittedName>
</protein>
<evidence type="ECO:0000313" key="2">
    <source>
        <dbReference type="Proteomes" id="UP001595925"/>
    </source>
</evidence>
<evidence type="ECO:0000313" key="1">
    <source>
        <dbReference type="EMBL" id="MFC4986866.1"/>
    </source>
</evidence>
<sequence>MIKVTRLIPGLDLTGGPDVFTVELTLVDGNLGDHLLVSILSVVVAGVLRYHLGIRSAEYRTPGIPIMRVLVGDTSYEDHLHLESEAR</sequence>
<reference evidence="1 2" key="1">
    <citation type="journal article" date="2019" name="Int. J. Syst. Evol. Microbiol.">
        <title>The Global Catalogue of Microorganisms (GCM) 10K type strain sequencing project: providing services to taxonomists for standard genome sequencing and annotation.</title>
        <authorList>
            <consortium name="The Broad Institute Genomics Platform"/>
            <consortium name="The Broad Institute Genome Sequencing Center for Infectious Disease"/>
            <person name="Wu L."/>
            <person name="Ma J."/>
        </authorList>
    </citation>
    <scope>NUCLEOTIDE SEQUENCE [LARGE SCALE GENOMIC DNA]</scope>
    <source>
        <strain evidence="1 2">CGMCC 1.15824</strain>
    </source>
</reference>
<dbReference type="Proteomes" id="UP001595925">
    <property type="component" value="Unassembled WGS sequence"/>
</dbReference>
<proteinExistence type="predicted"/>
<organism evidence="1 2">
    <name type="scientific">Saliphagus infecundisoli</name>
    <dbReference type="NCBI Taxonomy" id="1849069"/>
    <lineage>
        <taxon>Archaea</taxon>
        <taxon>Methanobacteriati</taxon>
        <taxon>Methanobacteriota</taxon>
        <taxon>Stenosarchaea group</taxon>
        <taxon>Halobacteria</taxon>
        <taxon>Halobacteriales</taxon>
        <taxon>Natrialbaceae</taxon>
        <taxon>Saliphagus</taxon>
    </lineage>
</organism>
<accession>A0ABD5QAS3</accession>
<keyword evidence="2" id="KW-1185">Reference proteome</keyword>
<gene>
    <name evidence="1" type="ORF">ACFPFO_03575</name>
</gene>
<dbReference type="AlphaFoldDB" id="A0ABD5QAS3"/>
<dbReference type="EMBL" id="JBHSJG010000010">
    <property type="protein sequence ID" value="MFC4986866.1"/>
    <property type="molecule type" value="Genomic_DNA"/>
</dbReference>